<reference evidence="2" key="1">
    <citation type="journal article" date="2020" name="mSystems">
        <title>Genome- and Community-Level Interaction Insights into Carbon Utilization and Element Cycling Functions of Hydrothermarchaeota in Hydrothermal Sediment.</title>
        <authorList>
            <person name="Zhou Z."/>
            <person name="Liu Y."/>
            <person name="Xu W."/>
            <person name="Pan J."/>
            <person name="Luo Z.H."/>
            <person name="Li M."/>
        </authorList>
    </citation>
    <scope>NUCLEOTIDE SEQUENCE [LARGE SCALE GENOMIC DNA]</scope>
    <source>
        <strain evidence="2">SpSt-465</strain>
    </source>
</reference>
<dbReference type="Pfam" id="PF18962">
    <property type="entry name" value="Por_Secre_tail"/>
    <property type="match status" value="1"/>
</dbReference>
<dbReference type="SUPFAM" id="SSF63829">
    <property type="entry name" value="Calcium-dependent phosphotriesterase"/>
    <property type="match status" value="1"/>
</dbReference>
<dbReference type="InterPro" id="IPR011042">
    <property type="entry name" value="6-blade_b-propeller_TolB-like"/>
</dbReference>
<evidence type="ECO:0000259" key="1">
    <source>
        <dbReference type="Pfam" id="PF18962"/>
    </source>
</evidence>
<dbReference type="AlphaFoldDB" id="A0A7C3IXU1"/>
<name>A0A7C3IXU1_UNCW3</name>
<feature type="domain" description="Secretion system C-terminal sorting" evidence="1">
    <location>
        <begin position="393"/>
        <end position="456"/>
    </location>
</feature>
<gene>
    <name evidence="2" type="ORF">ENS16_03635</name>
</gene>
<dbReference type="InterPro" id="IPR026444">
    <property type="entry name" value="Secre_tail"/>
</dbReference>
<accession>A0A7C3IXU1</accession>
<dbReference type="EMBL" id="DSTU01000004">
    <property type="protein sequence ID" value="HFJ53762.1"/>
    <property type="molecule type" value="Genomic_DNA"/>
</dbReference>
<sequence length="465" mass="50989">MIRKFHILLICGIWGASTVCAQEIVWLRRFDRERNEYSSGLAFEQDSSLLIAGYSQNPAYGKDILLLKYTASGDSVLSRLYDGGEDEVASSIATDRSGNIIVAGWCSNDPVETQCLLIKFSPDGNCQWRREYRTGDMDFFTGVGIDDSSNIIVIGTSYSYSGGGRYTGLIQKYDENGNLIWNRLYRWAATFWELILLADGGFVVTGTDTTLVPVLTVRFDSAGDTVWSRSYREPGGVLGEGFGLARDSSGNIIVTGYSCIDTDYDCILIKYNPAGDIVWHRKLNFGRWDWATGVAADRSGNIYLSGSSGSAEDTTDYLIVKLTPDGSIVWSRCYDGGHDDKAGKVVVDAENNPVVTGASDNGTDSDVLTIKFQEGAGVQEKPDHSDLPHPFEIFPNPAQSYISVKFLPFTVPDKVRIFDQSGRLVAEFSPLSHQQDGIRISLAGKTAGIYFVVIGRAVKSFVLGK</sequence>
<dbReference type="Gene3D" id="2.120.10.30">
    <property type="entry name" value="TolB, C-terminal domain"/>
    <property type="match status" value="2"/>
</dbReference>
<dbReference type="InterPro" id="IPR010620">
    <property type="entry name" value="SBBP_repeat"/>
</dbReference>
<dbReference type="Pfam" id="PF06739">
    <property type="entry name" value="SBBP"/>
    <property type="match status" value="1"/>
</dbReference>
<dbReference type="PANTHER" id="PTHR42754:SF1">
    <property type="entry name" value="LIPOPROTEIN"/>
    <property type="match status" value="1"/>
</dbReference>
<evidence type="ECO:0000313" key="2">
    <source>
        <dbReference type="EMBL" id="HFJ53762.1"/>
    </source>
</evidence>
<organism evidence="2">
    <name type="scientific">candidate division WOR-3 bacterium</name>
    <dbReference type="NCBI Taxonomy" id="2052148"/>
    <lineage>
        <taxon>Bacteria</taxon>
        <taxon>Bacteria division WOR-3</taxon>
    </lineage>
</organism>
<dbReference type="SUPFAM" id="SSF101898">
    <property type="entry name" value="NHL repeat"/>
    <property type="match status" value="1"/>
</dbReference>
<comment type="caution">
    <text evidence="2">The sequence shown here is derived from an EMBL/GenBank/DDBJ whole genome shotgun (WGS) entry which is preliminary data.</text>
</comment>
<dbReference type="NCBIfam" id="TIGR04183">
    <property type="entry name" value="Por_Secre_tail"/>
    <property type="match status" value="1"/>
</dbReference>
<proteinExistence type="predicted"/>
<protein>
    <submittedName>
        <fullName evidence="2">T9SS type A sorting domain-containing protein</fullName>
    </submittedName>
</protein>
<dbReference type="PANTHER" id="PTHR42754">
    <property type="entry name" value="ENDOGLUCANASE"/>
    <property type="match status" value="1"/>
</dbReference>